<organism evidence="6 7">
    <name type="scientific">Anopheles maculatus</name>
    <dbReference type="NCBI Taxonomy" id="74869"/>
    <lineage>
        <taxon>Eukaryota</taxon>
        <taxon>Metazoa</taxon>
        <taxon>Ecdysozoa</taxon>
        <taxon>Arthropoda</taxon>
        <taxon>Hexapoda</taxon>
        <taxon>Insecta</taxon>
        <taxon>Pterygota</taxon>
        <taxon>Neoptera</taxon>
        <taxon>Endopterygota</taxon>
        <taxon>Diptera</taxon>
        <taxon>Nematocera</taxon>
        <taxon>Culicoidea</taxon>
        <taxon>Culicidae</taxon>
        <taxon>Anophelinae</taxon>
        <taxon>Anopheles</taxon>
        <taxon>Anopheles maculatus group</taxon>
    </lineage>
</organism>
<dbReference type="GO" id="GO:0005634">
    <property type="term" value="C:nucleus"/>
    <property type="evidence" value="ECO:0007669"/>
    <property type="project" value="UniProtKB-SubCell"/>
</dbReference>
<dbReference type="Proteomes" id="UP000075901">
    <property type="component" value="Unassembled WGS sequence"/>
</dbReference>
<sequence length="254" mass="27397">MTSRRQTKFSTKIQFYLKHRESRILKLCNDTIGPVPNDSLSKAIFRLLSKPVDNKGIIQLFVDKGHQSAQSTTTTNSSSNNTVKTALPEYQKEVERFHGRIICNDNTCIIDPVASPKNDSNSNPRTHSFRIVSFSKESEAARGVGGAGGSDAFAATDDETIGGGVGGSSEQEQAQNLITRSPASPSSGGGFGPVTATNVVPMAGGSTSNHKAILMCFSCKLSFGTCRSFIAHAKIEHSLTLNDYERMLLEKNYS</sequence>
<dbReference type="GO" id="GO:0000981">
    <property type="term" value="F:DNA-binding transcription factor activity, RNA polymerase II-specific"/>
    <property type="evidence" value="ECO:0007669"/>
    <property type="project" value="TreeGrafter"/>
</dbReference>
<comment type="subcellular location">
    <subcellularLocation>
        <location evidence="1">Nucleus</location>
    </subcellularLocation>
</comment>
<keyword evidence="7" id="KW-1185">Reference proteome</keyword>
<protein>
    <recommendedName>
        <fullName evidence="5">C2H2-type domain-containing protein</fullName>
    </recommendedName>
</protein>
<proteinExistence type="predicted"/>
<keyword evidence="2" id="KW-0479">Metal-binding</keyword>
<evidence type="ECO:0000313" key="6">
    <source>
        <dbReference type="EnsemblMetazoa" id="AMAM005216-PA"/>
    </source>
</evidence>
<keyword evidence="3" id="KW-0677">Repeat</keyword>
<reference evidence="7" key="1">
    <citation type="submission" date="2013-09" db="EMBL/GenBank/DDBJ databases">
        <title>The Genome Sequence of Anopheles maculatus species B.</title>
        <authorList>
            <consortium name="The Broad Institute Genomics Platform"/>
            <person name="Neafsey D.E."/>
            <person name="Besansky N."/>
            <person name="Howell P."/>
            <person name="Walton C."/>
            <person name="Young S.K."/>
            <person name="Zeng Q."/>
            <person name="Gargeya S."/>
            <person name="Fitzgerald M."/>
            <person name="Haas B."/>
            <person name="Abouelleil A."/>
            <person name="Allen A.W."/>
            <person name="Alvarado L."/>
            <person name="Arachchi H.M."/>
            <person name="Berlin A.M."/>
            <person name="Chapman S.B."/>
            <person name="Gainer-Dewar J."/>
            <person name="Goldberg J."/>
            <person name="Griggs A."/>
            <person name="Gujja S."/>
            <person name="Hansen M."/>
            <person name="Howarth C."/>
            <person name="Imamovic A."/>
            <person name="Ireland A."/>
            <person name="Larimer J."/>
            <person name="McCowan C."/>
            <person name="Murphy C."/>
            <person name="Pearson M."/>
            <person name="Poon T.W."/>
            <person name="Priest M."/>
            <person name="Roberts A."/>
            <person name="Saif S."/>
            <person name="Shea T."/>
            <person name="Sisk P."/>
            <person name="Sykes S."/>
            <person name="Wortman J."/>
            <person name="Nusbaum C."/>
            <person name="Birren B."/>
        </authorList>
    </citation>
    <scope>NUCLEOTIDE SEQUENCE [LARGE SCALE GENOMIC DNA]</scope>
    <source>
        <strain evidence="7">maculatus3</strain>
    </source>
</reference>
<dbReference type="EnsemblMetazoa" id="AMAM005216-RA">
    <property type="protein sequence ID" value="AMAM005216-PA"/>
    <property type="gene ID" value="AMAM005216"/>
</dbReference>
<reference evidence="6" key="2">
    <citation type="submission" date="2020-05" db="UniProtKB">
        <authorList>
            <consortium name="EnsemblMetazoa"/>
        </authorList>
    </citation>
    <scope>IDENTIFICATION</scope>
    <source>
        <strain evidence="6">maculatus3</strain>
    </source>
</reference>
<evidence type="ECO:0000256" key="2">
    <source>
        <dbReference type="ARBA" id="ARBA00022723"/>
    </source>
</evidence>
<feature type="domain" description="C2H2-type" evidence="5">
    <location>
        <begin position="216"/>
        <end position="237"/>
    </location>
</feature>
<evidence type="ECO:0000256" key="4">
    <source>
        <dbReference type="ARBA" id="ARBA00022833"/>
    </source>
</evidence>
<dbReference type="PANTHER" id="PTHR45891">
    <property type="entry name" value="ZINC FINGER HOMEOBOX PROTEIN"/>
    <property type="match status" value="1"/>
</dbReference>
<dbReference type="PROSITE" id="PS00028">
    <property type="entry name" value="ZINC_FINGER_C2H2_1"/>
    <property type="match status" value="1"/>
</dbReference>
<dbReference type="InterPro" id="IPR013087">
    <property type="entry name" value="Znf_C2H2_type"/>
</dbReference>
<evidence type="ECO:0000259" key="5">
    <source>
        <dbReference type="PROSITE" id="PS00028"/>
    </source>
</evidence>
<name>A0A182SEL5_9DIPT</name>
<evidence type="ECO:0000313" key="7">
    <source>
        <dbReference type="Proteomes" id="UP000075901"/>
    </source>
</evidence>
<dbReference type="PANTHER" id="PTHR45891:SF3">
    <property type="entry name" value="ZINC FINGER PROTEIN 2"/>
    <property type="match status" value="1"/>
</dbReference>
<evidence type="ECO:0000256" key="1">
    <source>
        <dbReference type="ARBA" id="ARBA00004123"/>
    </source>
</evidence>
<dbReference type="GO" id="GO:0000978">
    <property type="term" value="F:RNA polymerase II cis-regulatory region sequence-specific DNA binding"/>
    <property type="evidence" value="ECO:0007669"/>
    <property type="project" value="TreeGrafter"/>
</dbReference>
<dbReference type="GO" id="GO:0046872">
    <property type="term" value="F:metal ion binding"/>
    <property type="evidence" value="ECO:0007669"/>
    <property type="project" value="UniProtKB-KW"/>
</dbReference>
<dbReference type="VEuPathDB" id="VectorBase:AMAM005216"/>
<accession>A0A182SEL5</accession>
<dbReference type="InterPro" id="IPR051968">
    <property type="entry name" value="ZnFinger_Homeobox_TR"/>
</dbReference>
<keyword evidence="4" id="KW-0862">Zinc</keyword>
<evidence type="ECO:0000256" key="3">
    <source>
        <dbReference type="ARBA" id="ARBA00022737"/>
    </source>
</evidence>
<dbReference type="AlphaFoldDB" id="A0A182SEL5"/>